<evidence type="ECO:0000313" key="3">
    <source>
        <dbReference type="EMBL" id="QDU30655.1"/>
    </source>
</evidence>
<feature type="domain" description="DUF1559" evidence="2">
    <location>
        <begin position="44"/>
        <end position="296"/>
    </location>
</feature>
<keyword evidence="1" id="KW-0812">Transmembrane</keyword>
<keyword evidence="1" id="KW-0472">Membrane</keyword>
<dbReference type="SUPFAM" id="SSF54523">
    <property type="entry name" value="Pili subunits"/>
    <property type="match status" value="1"/>
</dbReference>
<evidence type="ECO:0000313" key="4">
    <source>
        <dbReference type="Proteomes" id="UP000315017"/>
    </source>
</evidence>
<dbReference type="OrthoDB" id="255848at2"/>
<dbReference type="NCBIfam" id="TIGR02532">
    <property type="entry name" value="IV_pilin_GFxxxE"/>
    <property type="match status" value="1"/>
</dbReference>
<dbReference type="EMBL" id="CP036274">
    <property type="protein sequence ID" value="QDU30655.1"/>
    <property type="molecule type" value="Genomic_DNA"/>
</dbReference>
<reference evidence="3 4" key="1">
    <citation type="submission" date="2019-02" db="EMBL/GenBank/DDBJ databases">
        <title>Deep-cultivation of Planctomycetes and their phenomic and genomic characterization uncovers novel biology.</title>
        <authorList>
            <person name="Wiegand S."/>
            <person name="Jogler M."/>
            <person name="Boedeker C."/>
            <person name="Pinto D."/>
            <person name="Vollmers J."/>
            <person name="Rivas-Marin E."/>
            <person name="Kohn T."/>
            <person name="Peeters S.H."/>
            <person name="Heuer A."/>
            <person name="Rast P."/>
            <person name="Oberbeckmann S."/>
            <person name="Bunk B."/>
            <person name="Jeske O."/>
            <person name="Meyerdierks A."/>
            <person name="Storesund J.E."/>
            <person name="Kallscheuer N."/>
            <person name="Luecker S."/>
            <person name="Lage O.M."/>
            <person name="Pohl T."/>
            <person name="Merkel B.J."/>
            <person name="Hornburger P."/>
            <person name="Mueller R.-W."/>
            <person name="Bruemmer F."/>
            <person name="Labrenz M."/>
            <person name="Spormann A.M."/>
            <person name="Op den Camp H."/>
            <person name="Overmann J."/>
            <person name="Amann R."/>
            <person name="Jetten M.S.M."/>
            <person name="Mascher T."/>
            <person name="Medema M.H."/>
            <person name="Devos D.P."/>
            <person name="Kaster A.-K."/>
            <person name="Ovreas L."/>
            <person name="Rohde M."/>
            <person name="Galperin M.Y."/>
            <person name="Jogler C."/>
        </authorList>
    </citation>
    <scope>NUCLEOTIDE SEQUENCE [LARGE SCALE GENOMIC DNA]</scope>
    <source>
        <strain evidence="3 4">ETA_A8</strain>
    </source>
</reference>
<dbReference type="PANTHER" id="PTHR30093">
    <property type="entry name" value="GENERAL SECRETION PATHWAY PROTEIN G"/>
    <property type="match status" value="1"/>
</dbReference>
<dbReference type="InterPro" id="IPR045584">
    <property type="entry name" value="Pilin-like"/>
</dbReference>
<proteinExistence type="predicted"/>
<dbReference type="Proteomes" id="UP000315017">
    <property type="component" value="Chromosome"/>
</dbReference>
<dbReference type="Pfam" id="PF07963">
    <property type="entry name" value="N_methyl"/>
    <property type="match status" value="1"/>
</dbReference>
<feature type="transmembrane region" description="Helical" evidence="1">
    <location>
        <begin position="21"/>
        <end position="43"/>
    </location>
</feature>
<evidence type="ECO:0000256" key="1">
    <source>
        <dbReference type="SAM" id="Phobius"/>
    </source>
</evidence>
<dbReference type="InterPro" id="IPR012902">
    <property type="entry name" value="N_methyl_site"/>
</dbReference>
<dbReference type="Gene3D" id="3.30.700.10">
    <property type="entry name" value="Glycoprotein, Type 4 Pilin"/>
    <property type="match status" value="1"/>
</dbReference>
<protein>
    <submittedName>
        <fullName evidence="3">Type II secretion system protein G</fullName>
    </submittedName>
</protein>
<dbReference type="KEGG" id="aagg:ETAA8_58020"/>
<dbReference type="RefSeq" id="WP_145096488.1">
    <property type="nucleotide sequence ID" value="NZ_CP036274.1"/>
</dbReference>
<dbReference type="AlphaFoldDB" id="A0A517YK99"/>
<keyword evidence="4" id="KW-1185">Reference proteome</keyword>
<name>A0A517YK99_9BACT</name>
<evidence type="ECO:0000259" key="2">
    <source>
        <dbReference type="Pfam" id="PF07596"/>
    </source>
</evidence>
<dbReference type="InterPro" id="IPR011453">
    <property type="entry name" value="DUF1559"/>
</dbReference>
<keyword evidence="1" id="KW-1133">Transmembrane helix</keyword>
<accession>A0A517YK99</accession>
<dbReference type="PANTHER" id="PTHR30093:SF2">
    <property type="entry name" value="TYPE II SECRETION SYSTEM PROTEIN H"/>
    <property type="match status" value="1"/>
</dbReference>
<dbReference type="Pfam" id="PF07596">
    <property type="entry name" value="SBP_bac_10"/>
    <property type="match status" value="1"/>
</dbReference>
<sequence>MKGLCCWIPSRSARHTRAAFTLVELLVVIAIIGVLVALLLPAVQSAREAARRTQCSNQIKQVALAIHNLNDALRTLPPTSSPCADPANASCFTPDDSPFGKHNYTAYHFIFPYMEQGNLASKFTITGYAGGEYPAVIKSLICPSDITHKAGKCLTPHGSAWNWGIANYGVNNYVFGEPLKSRTYSMDKIEMGRIVSDGLSNTIFLAEMYGTCGNTGSVSIAHGSLWADANSIWRPAFNLGSGKGGGGLTTFPASPKFQISPHYFQNCLSDRPQGIHPTVIVVACGDGSVKTLSASMTDLTWQRVVDPRDAEPLGGDW</sequence>
<organism evidence="3 4">
    <name type="scientific">Anatilimnocola aggregata</name>
    <dbReference type="NCBI Taxonomy" id="2528021"/>
    <lineage>
        <taxon>Bacteria</taxon>
        <taxon>Pseudomonadati</taxon>
        <taxon>Planctomycetota</taxon>
        <taxon>Planctomycetia</taxon>
        <taxon>Pirellulales</taxon>
        <taxon>Pirellulaceae</taxon>
        <taxon>Anatilimnocola</taxon>
    </lineage>
</organism>
<gene>
    <name evidence="3" type="primary">xcpT_14</name>
    <name evidence="3" type="ORF">ETAA8_58020</name>
</gene>